<dbReference type="PANTHER" id="PTHR32125:SF4">
    <property type="entry name" value="2-C-METHYL-D-ERYTHRITOL 4-PHOSPHATE CYTIDYLYLTRANSFERASE, CHLOROPLASTIC"/>
    <property type="match status" value="1"/>
</dbReference>
<dbReference type="Gene3D" id="3.90.550.10">
    <property type="entry name" value="Spore Coat Polysaccharide Biosynthesis Protein SpsA, Chain A"/>
    <property type="match status" value="1"/>
</dbReference>
<keyword evidence="2 3" id="KW-0548">Nucleotidyltransferase</keyword>
<dbReference type="InterPro" id="IPR029044">
    <property type="entry name" value="Nucleotide-diphossugar_trans"/>
</dbReference>
<organism evidence="3 4">
    <name type="scientific">Kiritimatiella glycovorans</name>
    <dbReference type="NCBI Taxonomy" id="1307763"/>
    <lineage>
        <taxon>Bacteria</taxon>
        <taxon>Pseudomonadati</taxon>
        <taxon>Kiritimatiellota</taxon>
        <taxon>Kiritimatiellia</taxon>
        <taxon>Kiritimatiellales</taxon>
        <taxon>Kiritimatiellaceae</taxon>
        <taxon>Kiritimatiella</taxon>
    </lineage>
</organism>
<dbReference type="AlphaFoldDB" id="A0A0G3EG08"/>
<sequence>MAVWGVIIGCGKSEEIGQGMETAFLSLGPRPVIGHSLAAFERCPDIDRIMLVVDKERIERAANLVRMMGCTKVTNILAGRRQRRANLERVLEQAGDEKGVYLLHEASRPMVDQDVLGQTVKAAKRYGAAVAANLITEPLKFTAQGKKVKATAEKNTVWIAQTPQAFKHTVLSKALAHAARKKISWTEDESAIVESSNQPVHLVESPASNFKIRSSEDLHLMARH</sequence>
<keyword evidence="1 3" id="KW-0808">Transferase</keyword>
<accession>A0A0G3EG08</accession>
<evidence type="ECO:0000256" key="1">
    <source>
        <dbReference type="ARBA" id="ARBA00022679"/>
    </source>
</evidence>
<name>A0A0G3EG08_9BACT</name>
<evidence type="ECO:0000313" key="4">
    <source>
        <dbReference type="Proteomes" id="UP000035268"/>
    </source>
</evidence>
<dbReference type="Proteomes" id="UP000035268">
    <property type="component" value="Chromosome"/>
</dbReference>
<dbReference type="OrthoDB" id="9806837at2"/>
<dbReference type="SUPFAM" id="SSF53448">
    <property type="entry name" value="Nucleotide-diphospho-sugar transferases"/>
    <property type="match status" value="1"/>
</dbReference>
<keyword evidence="4" id="KW-1185">Reference proteome</keyword>
<reference evidence="4" key="1">
    <citation type="submission" date="2015-02" db="EMBL/GenBank/DDBJ databases">
        <title>Description and complete genome sequence of the first cultured representative of the subdivision 5 of the Verrucomicrobia phylum.</title>
        <authorList>
            <person name="Spring S."/>
            <person name="Bunk B."/>
            <person name="Sproer C."/>
            <person name="Klenk H.-P."/>
        </authorList>
    </citation>
    <scope>NUCLEOTIDE SEQUENCE [LARGE SCALE GENOMIC DNA]</scope>
    <source>
        <strain evidence="4">L21-Fru-AB</strain>
    </source>
</reference>
<dbReference type="PANTHER" id="PTHR32125">
    <property type="entry name" value="2-C-METHYL-D-ERYTHRITOL 4-PHOSPHATE CYTIDYLYLTRANSFERASE, CHLOROPLASTIC"/>
    <property type="match status" value="1"/>
</dbReference>
<dbReference type="InterPro" id="IPR050088">
    <property type="entry name" value="IspD/TarI_cytidylyltransf_bact"/>
</dbReference>
<protein>
    <submittedName>
        <fullName evidence="3">2-C-methyl-D-erythritol 4-phosphate cytidylyltransferase</fullName>
        <ecNumber evidence="3">2.7.7.60</ecNumber>
    </submittedName>
</protein>
<evidence type="ECO:0000256" key="2">
    <source>
        <dbReference type="ARBA" id="ARBA00022695"/>
    </source>
</evidence>
<dbReference type="Pfam" id="PF01128">
    <property type="entry name" value="IspD"/>
    <property type="match status" value="1"/>
</dbReference>
<dbReference type="KEGG" id="vbl:L21SP4_01052"/>
<reference evidence="3 4" key="2">
    <citation type="journal article" date="2016" name="ISME J.">
        <title>Characterization of the first cultured representative of Verrucomicrobia subdivision 5 indicates the proposal of a novel phylum.</title>
        <authorList>
            <person name="Spring S."/>
            <person name="Bunk B."/>
            <person name="Sproer C."/>
            <person name="Schumann P."/>
            <person name="Rohde M."/>
            <person name="Tindall B.J."/>
            <person name="Klenk H.P."/>
        </authorList>
    </citation>
    <scope>NUCLEOTIDE SEQUENCE [LARGE SCALE GENOMIC DNA]</scope>
    <source>
        <strain evidence="3 4">L21-Fru-AB</strain>
    </source>
</reference>
<dbReference type="RefSeq" id="WP_052881659.1">
    <property type="nucleotide sequence ID" value="NZ_CP010904.1"/>
</dbReference>
<dbReference type="EC" id="2.7.7.60" evidence="3"/>
<dbReference type="InterPro" id="IPR034683">
    <property type="entry name" value="IspD/TarI"/>
</dbReference>
<gene>
    <name evidence="3" type="primary">ispD</name>
    <name evidence="3" type="ORF">L21SP4_01052</name>
</gene>
<dbReference type="GO" id="GO:0050518">
    <property type="term" value="F:2-C-methyl-D-erythritol 4-phosphate cytidylyltransferase activity"/>
    <property type="evidence" value="ECO:0007669"/>
    <property type="project" value="UniProtKB-EC"/>
</dbReference>
<proteinExistence type="predicted"/>
<dbReference type="EMBL" id="CP010904">
    <property type="protein sequence ID" value="AKJ64307.1"/>
    <property type="molecule type" value="Genomic_DNA"/>
</dbReference>
<evidence type="ECO:0000313" key="3">
    <source>
        <dbReference type="EMBL" id="AKJ64307.1"/>
    </source>
</evidence>